<dbReference type="GO" id="GO:0007165">
    <property type="term" value="P:signal transduction"/>
    <property type="evidence" value="ECO:0007669"/>
    <property type="project" value="UniProtKB-KW"/>
</dbReference>
<dbReference type="PROSITE" id="PS50111">
    <property type="entry name" value="CHEMOTAXIS_TRANSDUC_2"/>
    <property type="match status" value="1"/>
</dbReference>
<protein>
    <submittedName>
        <fullName evidence="6">NIT sensor-containing MCP-domain signal transduction protein</fullName>
    </submittedName>
</protein>
<evidence type="ECO:0000259" key="5">
    <source>
        <dbReference type="PROSITE" id="PS50111"/>
    </source>
</evidence>
<evidence type="ECO:0000256" key="1">
    <source>
        <dbReference type="ARBA" id="ARBA00022500"/>
    </source>
</evidence>
<evidence type="ECO:0000256" key="4">
    <source>
        <dbReference type="SAM" id="Phobius"/>
    </source>
</evidence>
<dbReference type="KEGG" id="avp:AVENP_2542"/>
<keyword evidence="1" id="KW-0145">Chemotaxis</keyword>
<keyword evidence="7" id="KW-1185">Reference proteome</keyword>
<dbReference type="Gene3D" id="1.10.287.950">
    <property type="entry name" value="Methyl-accepting chemotaxis protein"/>
    <property type="match status" value="1"/>
</dbReference>
<evidence type="ECO:0000256" key="2">
    <source>
        <dbReference type="ARBA" id="ARBA00029447"/>
    </source>
</evidence>
<dbReference type="Pfam" id="PF00015">
    <property type="entry name" value="MCPsignal"/>
    <property type="match status" value="1"/>
</dbReference>
<sequence length="980" mass="112564">MNNLKLQHKIFLILLLPIIAILILSFISIKDKYEKNIKMNESLNYLYFLENVSSLIHNLQKEREFSILFLETYGKEYVEELKNQKIKSDESTNKLNESLKKYSFFKDEDSNKEILNYETNIKNIDEIRQKSLKLEISKEELERIYTTQIDNLTNFVENLLKYSNIADLLKYSQSYIAFSHLIDESFDEQEYIRNILNIGNISGDNYNNFLTSVSKQNLYLEIIKNNIFNEDLENLKKIFSSNDFEQIDNIRKVIFLKSQKNEFMLKIKELSGYGGLINLYKDYLENKDDKLLNKMQSKHSSLLKVIKYYEKFDGTTPEEIVLLKTLQDTFDLMIANAYDISQSDNDSSNKEKIDNKNAINALNQLSNNIYGANINWKEKSTNKINLLINAQKELYDDLISYVNTNITTFRNQIIFELAFITFLTILIFIIIYFMTRKIVISMRNFQANLNEFLAYSMKEKETVTLHDIQGNDEFAIMTKEMNSQIKKIEEIQEQDKKVVLEISDVIEKVNNGFFEYTIKQKAVTKDIEDLRLIINKMLNRTKSKIDNINLLLNSYMQSDYVFKLSEVQKRGMYGDFGTLCTSTQLLGNSSSQLIAMITNAGIELENNTKILASSSNELALSSTQQASSLEQSSAALEQITSNIRNNNQNMNQMMNIANDVNEAATIGSKFAFQTSNSMDEINEKVKAINQAISIIDQIAFQTNILSLNAAVEAATAGEAGKGFAVVAAEVRNLASRSAEAAREIKNLVESASLKSNEGKDIAQNMIKGYESLTSKITQTKDIIQNVTQFSKEQEVGIIQINETISRLDIATQENAFTSSNIDVLSKEVSKLSSRLLQITAQAKIDKNYYEMVENIDLMKDISKYKNDHINLKKKYFSTLDSFENCEVVDCKSCNMGKWIISCEEKNVPFTKSKEWNILKTNHEEVHEKIGFYIQNNAKRVENKLLREISAQIEDATANVFDSLNDVLYIDSKNLKKVINL</sequence>
<dbReference type="InterPro" id="IPR051310">
    <property type="entry name" value="MCP_chemotaxis"/>
</dbReference>
<reference evidence="6 7" key="1">
    <citation type="submission" date="2020-05" db="EMBL/GenBank/DDBJ databases">
        <title>Complete genome sequencing of Campylobacter and Arcobacter type strains.</title>
        <authorList>
            <person name="Miller W.G."/>
            <person name="Yee E."/>
        </authorList>
    </citation>
    <scope>NUCLEOTIDE SEQUENCE [LARGE SCALE GENOMIC DNA]</scope>
    <source>
        <strain evidence="6 7">LMG 26156</strain>
    </source>
</reference>
<dbReference type="InterPro" id="IPR013587">
    <property type="entry name" value="Nitrate/nitrite_sensing"/>
</dbReference>
<dbReference type="GO" id="GO:0006935">
    <property type="term" value="P:chemotaxis"/>
    <property type="evidence" value="ECO:0007669"/>
    <property type="project" value="UniProtKB-KW"/>
</dbReference>
<dbReference type="PANTHER" id="PTHR43531">
    <property type="entry name" value="PROTEIN ICFG"/>
    <property type="match status" value="1"/>
</dbReference>
<name>A0AAE7B9N7_9BACT</name>
<keyword evidence="4" id="KW-0812">Transmembrane</keyword>
<dbReference type="CDD" id="cd11386">
    <property type="entry name" value="MCP_signal"/>
    <property type="match status" value="1"/>
</dbReference>
<dbReference type="SMART" id="SM00283">
    <property type="entry name" value="MA"/>
    <property type="match status" value="1"/>
</dbReference>
<proteinExistence type="inferred from homology"/>
<dbReference type="Pfam" id="PF08376">
    <property type="entry name" value="NIT"/>
    <property type="match status" value="1"/>
</dbReference>
<dbReference type="InterPro" id="IPR004089">
    <property type="entry name" value="MCPsignal_dom"/>
</dbReference>
<keyword evidence="4" id="KW-0472">Membrane</keyword>
<accession>A0AAE7B9N7</accession>
<dbReference type="SUPFAM" id="SSF58104">
    <property type="entry name" value="Methyl-accepting chemotaxis protein (MCP) signaling domain"/>
    <property type="match status" value="1"/>
</dbReference>
<dbReference type="PANTHER" id="PTHR43531:SF11">
    <property type="entry name" value="METHYL-ACCEPTING CHEMOTAXIS PROTEIN 3"/>
    <property type="match status" value="1"/>
</dbReference>
<keyword evidence="3" id="KW-0807">Transducer</keyword>
<dbReference type="RefSeq" id="WP_128359645.1">
    <property type="nucleotide sequence ID" value="NZ_CP053840.1"/>
</dbReference>
<keyword evidence="4" id="KW-1133">Transmembrane helix</keyword>
<evidence type="ECO:0000313" key="6">
    <source>
        <dbReference type="EMBL" id="QKF68038.1"/>
    </source>
</evidence>
<evidence type="ECO:0000256" key="3">
    <source>
        <dbReference type="PROSITE-ProRule" id="PRU00284"/>
    </source>
</evidence>
<dbReference type="EMBL" id="CP053840">
    <property type="protein sequence ID" value="QKF68038.1"/>
    <property type="molecule type" value="Genomic_DNA"/>
</dbReference>
<dbReference type="Proteomes" id="UP000503482">
    <property type="component" value="Chromosome"/>
</dbReference>
<dbReference type="AlphaFoldDB" id="A0AAE7B9N7"/>
<gene>
    <name evidence="6" type="ORF">AVENP_2542</name>
</gene>
<feature type="domain" description="Methyl-accepting transducer" evidence="5">
    <location>
        <begin position="600"/>
        <end position="829"/>
    </location>
</feature>
<dbReference type="Gene3D" id="1.20.120.30">
    <property type="entry name" value="Aspartate receptor, ligand-binding domain"/>
    <property type="match status" value="1"/>
</dbReference>
<feature type="transmembrane region" description="Helical" evidence="4">
    <location>
        <begin position="6"/>
        <end position="29"/>
    </location>
</feature>
<dbReference type="GO" id="GO:0004888">
    <property type="term" value="F:transmembrane signaling receptor activity"/>
    <property type="evidence" value="ECO:0007669"/>
    <property type="project" value="TreeGrafter"/>
</dbReference>
<organism evidence="6 7">
    <name type="scientific">Arcobacter venerupis</name>
    <dbReference type="NCBI Taxonomy" id="1054033"/>
    <lineage>
        <taxon>Bacteria</taxon>
        <taxon>Pseudomonadati</taxon>
        <taxon>Campylobacterota</taxon>
        <taxon>Epsilonproteobacteria</taxon>
        <taxon>Campylobacterales</taxon>
        <taxon>Arcobacteraceae</taxon>
        <taxon>Arcobacter</taxon>
    </lineage>
</organism>
<dbReference type="GO" id="GO:0005886">
    <property type="term" value="C:plasma membrane"/>
    <property type="evidence" value="ECO:0007669"/>
    <property type="project" value="TreeGrafter"/>
</dbReference>
<comment type="similarity">
    <text evidence="2">Belongs to the methyl-accepting chemotaxis (MCP) protein family.</text>
</comment>
<feature type="transmembrane region" description="Helical" evidence="4">
    <location>
        <begin position="413"/>
        <end position="434"/>
    </location>
</feature>
<evidence type="ECO:0000313" key="7">
    <source>
        <dbReference type="Proteomes" id="UP000503482"/>
    </source>
</evidence>